<evidence type="ECO:0000256" key="5">
    <source>
        <dbReference type="SAM" id="SignalP"/>
    </source>
</evidence>
<dbReference type="GO" id="GO:0005507">
    <property type="term" value="F:copper ion binding"/>
    <property type="evidence" value="ECO:0007669"/>
    <property type="project" value="InterPro"/>
</dbReference>
<keyword evidence="7" id="KW-1185">Reference proteome</keyword>
<evidence type="ECO:0000256" key="3">
    <source>
        <dbReference type="ARBA" id="ARBA00023008"/>
    </source>
</evidence>
<dbReference type="RefSeq" id="WP_073785865.1">
    <property type="nucleotide sequence ID" value="NZ_LFBV01000002.1"/>
</dbReference>
<gene>
    <name evidence="6" type="ORF">AB852_08825</name>
</gene>
<reference evidence="6 7" key="1">
    <citation type="submission" date="2015-06" db="EMBL/GenBank/DDBJ databases">
        <title>Cloning and characterization of the uncialamcin biosynthetic gene cluster.</title>
        <authorList>
            <person name="Yan X."/>
            <person name="Huang T."/>
            <person name="Ge H."/>
            <person name="Shen B."/>
        </authorList>
    </citation>
    <scope>NUCLEOTIDE SEQUENCE [LARGE SCALE GENOMIC DNA]</scope>
    <source>
        <strain evidence="6 7">DCA2648</strain>
    </source>
</reference>
<evidence type="ECO:0000313" key="7">
    <source>
        <dbReference type="Proteomes" id="UP000186455"/>
    </source>
</evidence>
<dbReference type="Proteomes" id="UP000186455">
    <property type="component" value="Unassembled WGS sequence"/>
</dbReference>
<evidence type="ECO:0000256" key="2">
    <source>
        <dbReference type="ARBA" id="ARBA00022729"/>
    </source>
</evidence>
<organism evidence="6 7">
    <name type="scientific">Streptomyces uncialis</name>
    <dbReference type="NCBI Taxonomy" id="1048205"/>
    <lineage>
        <taxon>Bacteria</taxon>
        <taxon>Bacillati</taxon>
        <taxon>Actinomycetota</taxon>
        <taxon>Actinomycetes</taxon>
        <taxon>Kitasatosporales</taxon>
        <taxon>Streptomycetaceae</taxon>
        <taxon>Streptomyces</taxon>
    </lineage>
</organism>
<comment type="similarity">
    <text evidence="1">Belongs to the melC1 family.</text>
</comment>
<evidence type="ECO:0000256" key="1">
    <source>
        <dbReference type="ARBA" id="ARBA00009871"/>
    </source>
</evidence>
<dbReference type="EMBL" id="LFBV01000002">
    <property type="protein sequence ID" value="OKH94404.1"/>
    <property type="molecule type" value="Genomic_DNA"/>
</dbReference>
<dbReference type="GO" id="GO:0042438">
    <property type="term" value="P:melanin biosynthetic process"/>
    <property type="evidence" value="ECO:0007669"/>
    <property type="project" value="InterPro"/>
</dbReference>
<feature type="region of interest" description="Disordered" evidence="4">
    <location>
        <begin position="31"/>
        <end position="57"/>
    </location>
</feature>
<keyword evidence="3" id="KW-0186">Copper</keyword>
<evidence type="ECO:0000313" key="6">
    <source>
        <dbReference type="EMBL" id="OKH94404.1"/>
    </source>
</evidence>
<dbReference type="PROSITE" id="PS51318">
    <property type="entry name" value="TAT"/>
    <property type="match status" value="1"/>
</dbReference>
<dbReference type="InterPro" id="IPR006311">
    <property type="entry name" value="TAT_signal"/>
</dbReference>
<name>A0A1Q4V9A8_9ACTN</name>
<sequence>MTKLTRRQAFGTVAGAAAGIAVAGIAVASANATPDKASRSTTAATGTAAGTKHHHTAVPAPFSEVFEGRRIQGIPGDANAKSEAHGQHHTSATGYRVLIDGRELHVMQKPDSSWTSVMNHYQTFPDPHTTARAAVTSLMGADLVPHTPTA</sequence>
<evidence type="ECO:0008006" key="8">
    <source>
        <dbReference type="Google" id="ProtNLM"/>
    </source>
</evidence>
<feature type="signal peptide" evidence="5">
    <location>
        <begin position="1"/>
        <end position="23"/>
    </location>
</feature>
<dbReference type="Pfam" id="PF06236">
    <property type="entry name" value="MelC1"/>
    <property type="match status" value="1"/>
</dbReference>
<accession>A0A1Q4V9A8</accession>
<dbReference type="InterPro" id="IPR023199">
    <property type="entry name" value="GriE/MELC1_sf"/>
</dbReference>
<feature type="chain" id="PRO_5038369002" description="Tyrosinase" evidence="5">
    <location>
        <begin position="24"/>
        <end position="150"/>
    </location>
</feature>
<dbReference type="InterPro" id="IPR010928">
    <property type="entry name" value="MelC1"/>
</dbReference>
<feature type="compositionally biased region" description="Low complexity" evidence="4">
    <location>
        <begin position="39"/>
        <end position="50"/>
    </location>
</feature>
<proteinExistence type="inferred from homology"/>
<dbReference type="STRING" id="1048205.AB852_08825"/>
<protein>
    <recommendedName>
        <fullName evidence="8">Tyrosinase</fullName>
    </recommendedName>
</protein>
<comment type="caution">
    <text evidence="6">The sequence shown here is derived from an EMBL/GenBank/DDBJ whole genome shotgun (WGS) entry which is preliminary data.</text>
</comment>
<dbReference type="Gene3D" id="3.30.1880.10">
    <property type="entry name" value="protein ne1242 domain like"/>
    <property type="match status" value="1"/>
</dbReference>
<evidence type="ECO:0000256" key="4">
    <source>
        <dbReference type="SAM" id="MobiDB-lite"/>
    </source>
</evidence>
<keyword evidence="2 5" id="KW-0732">Signal</keyword>
<dbReference type="NCBIfam" id="NF047833">
    <property type="entry name" value="TyroCdyMelC1"/>
    <property type="match status" value="1"/>
</dbReference>
<dbReference type="AlphaFoldDB" id="A0A1Q4V9A8"/>